<keyword evidence="6" id="KW-1185">Reference proteome</keyword>
<evidence type="ECO:0000256" key="4">
    <source>
        <dbReference type="SAM" id="MobiDB-lite"/>
    </source>
</evidence>
<dbReference type="GO" id="GO:0032991">
    <property type="term" value="C:protein-containing complex"/>
    <property type="evidence" value="ECO:0007669"/>
    <property type="project" value="UniProtKB-ARBA"/>
</dbReference>
<evidence type="ECO:0000256" key="1">
    <source>
        <dbReference type="ARBA" id="ARBA00009574"/>
    </source>
</evidence>
<dbReference type="Pfam" id="PF10186">
    <property type="entry name" value="ATG14"/>
    <property type="match status" value="1"/>
</dbReference>
<accession>A0A9P4J6Q9</accession>
<sequence length="483" mass="54266">MECGICSKKFGKQRQPNCPSCSRATAYNLRVEQATSLLDKEKLHRIIQTVLQPPSQLRASQISSPSQVVELTESARKLEIEKHKYHILAVDTRLEAIKEQQDLLRQQIVDARKENATRKSEHHKKREEIQAARLKLHNVHSAQLNQIRSDCKRSAHRLEKVQKHTIQGRQKLCMETAVLSGLRRKRGRTRNGVSSSDAVSIGKMSIPDLRELNTVHPDVINASLAHITRLLATTSHYLGIRLPAEIIPPHADFPQPAIYSLQSSYGNKTGKLRHLSIAKPLPLLAKEESPIYNLFVDGLVLLAYDIAWLCRTQGLINITTWEDLCAIGPNLYNLFLGEQSHVYSSNTNSDSQLKNGANLPRLGEFSHANTSADVTNHQVTNLLSRWEMPSLAQIQDKVKSYLLTEISGAEWEMLDEKEWEEEREDERAVLVGGARWSLAAGAASRMGVSYMTTAQDPEDATQLKDESGKGWMKLKVRSGEGKE</sequence>
<dbReference type="GO" id="GO:0035493">
    <property type="term" value="P:SNARE complex assembly"/>
    <property type="evidence" value="ECO:0007669"/>
    <property type="project" value="TreeGrafter"/>
</dbReference>
<protein>
    <recommendedName>
        <fullName evidence="2">Autophagy-related protein 14</fullName>
    </recommendedName>
</protein>
<dbReference type="PANTHER" id="PTHR15157">
    <property type="entry name" value="UV RADIATION RESISTANCE-ASSOCIATED GENE PROTEIN"/>
    <property type="match status" value="1"/>
</dbReference>
<feature type="region of interest" description="Disordered" evidence="4">
    <location>
        <begin position="457"/>
        <end position="483"/>
    </location>
</feature>
<comment type="similarity">
    <text evidence="1">Belongs to the ATG14 family.</text>
</comment>
<organism evidence="5 6">
    <name type="scientific">Myriangium duriaei CBS 260.36</name>
    <dbReference type="NCBI Taxonomy" id="1168546"/>
    <lineage>
        <taxon>Eukaryota</taxon>
        <taxon>Fungi</taxon>
        <taxon>Dikarya</taxon>
        <taxon>Ascomycota</taxon>
        <taxon>Pezizomycotina</taxon>
        <taxon>Dothideomycetes</taxon>
        <taxon>Dothideomycetidae</taxon>
        <taxon>Myriangiales</taxon>
        <taxon>Myriangiaceae</taxon>
        <taxon>Myriangium</taxon>
    </lineage>
</organism>
<evidence type="ECO:0000256" key="3">
    <source>
        <dbReference type="ARBA" id="ARBA00023054"/>
    </source>
</evidence>
<evidence type="ECO:0000313" key="6">
    <source>
        <dbReference type="Proteomes" id="UP000799439"/>
    </source>
</evidence>
<dbReference type="AlphaFoldDB" id="A0A9P4J6Q9"/>
<dbReference type="EMBL" id="ML996082">
    <property type="protein sequence ID" value="KAF2155904.1"/>
    <property type="molecule type" value="Genomic_DNA"/>
</dbReference>
<dbReference type="GO" id="GO:0005768">
    <property type="term" value="C:endosome"/>
    <property type="evidence" value="ECO:0007669"/>
    <property type="project" value="TreeGrafter"/>
</dbReference>
<name>A0A9P4J6Q9_9PEZI</name>
<dbReference type="PANTHER" id="PTHR15157:SF13">
    <property type="entry name" value="AUTOPHAGY-RELATED PROTEIN 14"/>
    <property type="match status" value="1"/>
</dbReference>
<reference evidence="5" key="1">
    <citation type="journal article" date="2020" name="Stud. Mycol.">
        <title>101 Dothideomycetes genomes: a test case for predicting lifestyles and emergence of pathogens.</title>
        <authorList>
            <person name="Haridas S."/>
            <person name="Albert R."/>
            <person name="Binder M."/>
            <person name="Bloem J."/>
            <person name="Labutti K."/>
            <person name="Salamov A."/>
            <person name="Andreopoulos B."/>
            <person name="Baker S."/>
            <person name="Barry K."/>
            <person name="Bills G."/>
            <person name="Bluhm B."/>
            <person name="Cannon C."/>
            <person name="Castanera R."/>
            <person name="Culley D."/>
            <person name="Daum C."/>
            <person name="Ezra D."/>
            <person name="Gonzalez J."/>
            <person name="Henrissat B."/>
            <person name="Kuo A."/>
            <person name="Liang C."/>
            <person name="Lipzen A."/>
            <person name="Lutzoni F."/>
            <person name="Magnuson J."/>
            <person name="Mondo S."/>
            <person name="Nolan M."/>
            <person name="Ohm R."/>
            <person name="Pangilinan J."/>
            <person name="Park H.-J."/>
            <person name="Ramirez L."/>
            <person name="Alfaro M."/>
            <person name="Sun H."/>
            <person name="Tritt A."/>
            <person name="Yoshinaga Y."/>
            <person name="Zwiers L.-H."/>
            <person name="Turgeon B."/>
            <person name="Goodwin S."/>
            <person name="Spatafora J."/>
            <person name="Crous P."/>
            <person name="Grigoriev I."/>
        </authorList>
    </citation>
    <scope>NUCLEOTIDE SEQUENCE</scope>
    <source>
        <strain evidence="5">CBS 260.36</strain>
    </source>
</reference>
<evidence type="ECO:0000256" key="2">
    <source>
        <dbReference type="ARBA" id="ARBA00013807"/>
    </source>
</evidence>
<dbReference type="OrthoDB" id="16772at2759"/>
<comment type="caution">
    <text evidence="5">The sequence shown here is derived from an EMBL/GenBank/DDBJ whole genome shotgun (WGS) entry which is preliminary data.</text>
</comment>
<keyword evidence="3" id="KW-0175">Coiled coil</keyword>
<proteinExistence type="inferred from homology"/>
<gene>
    <name evidence="5" type="ORF">K461DRAFT_274957</name>
</gene>
<dbReference type="GO" id="GO:0000323">
    <property type="term" value="C:lytic vacuole"/>
    <property type="evidence" value="ECO:0007669"/>
    <property type="project" value="TreeGrafter"/>
</dbReference>
<dbReference type="Proteomes" id="UP000799439">
    <property type="component" value="Unassembled WGS sequence"/>
</dbReference>
<dbReference type="InterPro" id="IPR018791">
    <property type="entry name" value="UV_resistance/autophagy_Atg14"/>
</dbReference>
<dbReference type="GO" id="GO:0000149">
    <property type="term" value="F:SNARE binding"/>
    <property type="evidence" value="ECO:0007669"/>
    <property type="project" value="TreeGrafter"/>
</dbReference>
<evidence type="ECO:0000313" key="5">
    <source>
        <dbReference type="EMBL" id="KAF2155904.1"/>
    </source>
</evidence>